<evidence type="ECO:0000256" key="1">
    <source>
        <dbReference type="ARBA" id="ARBA00010609"/>
    </source>
</evidence>
<dbReference type="CDD" id="cd13910">
    <property type="entry name" value="CuRO_3_MCO_like_4"/>
    <property type="match status" value="1"/>
</dbReference>
<proteinExistence type="inferred from homology"/>
<dbReference type="PROSITE" id="PS00080">
    <property type="entry name" value="MULTICOPPER_OXIDASE2"/>
    <property type="match status" value="1"/>
</dbReference>
<accession>A0AAE0WUL5</accession>
<feature type="transmembrane region" description="Helical" evidence="6">
    <location>
        <begin position="32"/>
        <end position="50"/>
    </location>
</feature>
<keyword evidence="3" id="KW-0560">Oxidoreductase</keyword>
<evidence type="ECO:0000256" key="2">
    <source>
        <dbReference type="ARBA" id="ARBA00022723"/>
    </source>
</evidence>
<comment type="similarity">
    <text evidence="1">Belongs to the multicopper oxidase family.</text>
</comment>
<reference evidence="10" key="1">
    <citation type="submission" date="2023-07" db="EMBL/GenBank/DDBJ databases">
        <title>Black Yeasts Isolated from many extreme environments.</title>
        <authorList>
            <person name="Coleine C."/>
            <person name="Stajich J.E."/>
            <person name="Selbmann L."/>
        </authorList>
    </citation>
    <scope>NUCLEOTIDE SEQUENCE</scope>
    <source>
        <strain evidence="10">CCFEE 5485</strain>
    </source>
</reference>
<keyword evidence="6" id="KW-0472">Membrane</keyword>
<keyword evidence="6" id="KW-0812">Transmembrane</keyword>
<dbReference type="Pfam" id="PF07732">
    <property type="entry name" value="Cu-oxidase_3"/>
    <property type="match status" value="1"/>
</dbReference>
<dbReference type="PANTHER" id="PTHR11709">
    <property type="entry name" value="MULTI-COPPER OXIDASE"/>
    <property type="match status" value="1"/>
</dbReference>
<dbReference type="Pfam" id="PF07731">
    <property type="entry name" value="Cu-oxidase_2"/>
    <property type="match status" value="1"/>
</dbReference>
<feature type="domain" description="Plastocyanin-like" evidence="8">
    <location>
        <begin position="469"/>
        <end position="579"/>
    </location>
</feature>
<evidence type="ECO:0000256" key="4">
    <source>
        <dbReference type="ARBA" id="ARBA00023008"/>
    </source>
</evidence>
<keyword evidence="11" id="KW-1185">Reference proteome</keyword>
<evidence type="ECO:0000256" key="6">
    <source>
        <dbReference type="SAM" id="Phobius"/>
    </source>
</evidence>
<dbReference type="Gene3D" id="2.60.40.420">
    <property type="entry name" value="Cupredoxins - blue copper proteins"/>
    <property type="match status" value="3"/>
</dbReference>
<dbReference type="InterPro" id="IPR011706">
    <property type="entry name" value="Cu-oxidase_C"/>
</dbReference>
<sequence length="580" mass="64433">MSRKRSGNASEILLPEATPNSTTPRPRTKRNILIFAIISFLTIGSILLAHTQGHEPYTAEDGARGGRYLLHPEAHVDRQATTITLGWTVTSGLRRPDGVLKHVYLINGVFPGPTIEARSGDRVVVKVKNELVDEELSLHWHGLSMRGWNDQDGAVGITSSPITAGDSFTYDFRIEDTQHGTFWYHAHSAVQRADGLFGGLVVHKPRSRGSSRSLPAEHLVIVQDWYHRTAGEALEFYTHLGGFGNEPVPDSILVNGRGAYNCSDAVPARPLDCEPIDDRDATIELDRNRENVLRVINAGAYAGIGLSIENVVLKPLAVDGGHAVVGTAASRVKFLHPGERVNVLVEPTIIGDSHLEVTLDSSTFNYPNPALTPVHHFPVLAYGKPKQRRAGIQKEEMNLQALTSSPASSNILPSQADMTFVLYSITQKLARLDNVPHGFINNTSWRPQLSPLITMDRALWDKHQFVPHIPYNESSPKWVDLVLNNLDEESHPFHLHGNDFYVLSKYSSSWNWGSYNPYEQDQPPGGSYDFESPLKKDTVLVPRRGYAVLRFRADNPGIWMLHCHVMWHLATGMAMAFEVS</sequence>
<dbReference type="InterPro" id="IPR002355">
    <property type="entry name" value="Cu_oxidase_Cu_BS"/>
</dbReference>
<dbReference type="InterPro" id="IPR045087">
    <property type="entry name" value="Cu-oxidase_fam"/>
</dbReference>
<feature type="region of interest" description="Disordered" evidence="5">
    <location>
        <begin position="1"/>
        <end position="26"/>
    </location>
</feature>
<keyword evidence="4" id="KW-0186">Copper</keyword>
<comment type="caution">
    <text evidence="10">The sequence shown here is derived from an EMBL/GenBank/DDBJ whole genome shotgun (WGS) entry which is preliminary data.</text>
</comment>
<dbReference type="GO" id="GO:0016491">
    <property type="term" value="F:oxidoreductase activity"/>
    <property type="evidence" value="ECO:0007669"/>
    <property type="project" value="UniProtKB-KW"/>
</dbReference>
<dbReference type="PANTHER" id="PTHR11709:SF394">
    <property type="entry name" value="FI03373P-RELATED"/>
    <property type="match status" value="1"/>
</dbReference>
<dbReference type="Pfam" id="PF00394">
    <property type="entry name" value="Cu-oxidase"/>
    <property type="match status" value="1"/>
</dbReference>
<dbReference type="InterPro" id="IPR011707">
    <property type="entry name" value="Cu-oxidase-like_N"/>
</dbReference>
<evidence type="ECO:0008006" key="12">
    <source>
        <dbReference type="Google" id="ProtNLM"/>
    </source>
</evidence>
<gene>
    <name evidence="10" type="ORF">LTR78_001999</name>
</gene>
<dbReference type="CDD" id="cd04205">
    <property type="entry name" value="CuRO_2_LCC_like"/>
    <property type="match status" value="1"/>
</dbReference>
<dbReference type="InterPro" id="IPR033138">
    <property type="entry name" value="Cu_oxidase_CS"/>
</dbReference>
<protein>
    <recommendedName>
        <fullName evidence="12">Laccase</fullName>
    </recommendedName>
</protein>
<dbReference type="InterPro" id="IPR001117">
    <property type="entry name" value="Cu-oxidase_2nd"/>
</dbReference>
<dbReference type="CDD" id="cd04206">
    <property type="entry name" value="CuRO_1_LCC_like"/>
    <property type="match status" value="1"/>
</dbReference>
<dbReference type="Proteomes" id="UP001274830">
    <property type="component" value="Unassembled WGS sequence"/>
</dbReference>
<evidence type="ECO:0000313" key="11">
    <source>
        <dbReference type="Proteomes" id="UP001274830"/>
    </source>
</evidence>
<keyword evidence="2" id="KW-0479">Metal-binding</keyword>
<dbReference type="AlphaFoldDB" id="A0AAE0WUL5"/>
<evidence type="ECO:0000256" key="3">
    <source>
        <dbReference type="ARBA" id="ARBA00023002"/>
    </source>
</evidence>
<dbReference type="GO" id="GO:0005507">
    <property type="term" value="F:copper ion binding"/>
    <property type="evidence" value="ECO:0007669"/>
    <property type="project" value="InterPro"/>
</dbReference>
<dbReference type="EMBL" id="JAUTXT010000005">
    <property type="protein sequence ID" value="KAK3677904.1"/>
    <property type="molecule type" value="Genomic_DNA"/>
</dbReference>
<dbReference type="PROSITE" id="PS00079">
    <property type="entry name" value="MULTICOPPER_OXIDASE1"/>
    <property type="match status" value="1"/>
</dbReference>
<feature type="domain" description="Plastocyanin-like" evidence="7">
    <location>
        <begin position="218"/>
        <end position="347"/>
    </location>
</feature>
<evidence type="ECO:0000259" key="8">
    <source>
        <dbReference type="Pfam" id="PF07731"/>
    </source>
</evidence>
<evidence type="ECO:0000256" key="5">
    <source>
        <dbReference type="SAM" id="MobiDB-lite"/>
    </source>
</evidence>
<dbReference type="SUPFAM" id="SSF49503">
    <property type="entry name" value="Cupredoxins"/>
    <property type="match status" value="2"/>
</dbReference>
<feature type="domain" description="Plastocyanin-like" evidence="9">
    <location>
        <begin position="90"/>
        <end position="206"/>
    </location>
</feature>
<evidence type="ECO:0000313" key="10">
    <source>
        <dbReference type="EMBL" id="KAK3677904.1"/>
    </source>
</evidence>
<organism evidence="10 11">
    <name type="scientific">Recurvomyces mirabilis</name>
    <dbReference type="NCBI Taxonomy" id="574656"/>
    <lineage>
        <taxon>Eukaryota</taxon>
        <taxon>Fungi</taxon>
        <taxon>Dikarya</taxon>
        <taxon>Ascomycota</taxon>
        <taxon>Pezizomycotina</taxon>
        <taxon>Dothideomycetes</taxon>
        <taxon>Dothideomycetidae</taxon>
        <taxon>Mycosphaerellales</taxon>
        <taxon>Teratosphaeriaceae</taxon>
        <taxon>Recurvomyces</taxon>
    </lineage>
</organism>
<evidence type="ECO:0000259" key="7">
    <source>
        <dbReference type="Pfam" id="PF00394"/>
    </source>
</evidence>
<name>A0AAE0WUL5_9PEZI</name>
<evidence type="ECO:0000259" key="9">
    <source>
        <dbReference type="Pfam" id="PF07732"/>
    </source>
</evidence>
<dbReference type="InterPro" id="IPR008972">
    <property type="entry name" value="Cupredoxin"/>
</dbReference>
<keyword evidence="6" id="KW-1133">Transmembrane helix</keyword>